<dbReference type="Pfam" id="PF14559">
    <property type="entry name" value="TPR_19"/>
    <property type="match status" value="1"/>
</dbReference>
<name>A0A810MUM5_9ACTN</name>
<evidence type="ECO:0008006" key="4">
    <source>
        <dbReference type="Google" id="ProtNLM"/>
    </source>
</evidence>
<dbReference type="InterPro" id="IPR011990">
    <property type="entry name" value="TPR-like_helical_dom_sf"/>
</dbReference>
<keyword evidence="1" id="KW-0802">TPR repeat</keyword>
<dbReference type="RefSeq" id="WP_212823920.1">
    <property type="nucleotide sequence ID" value="NZ_AP023359.1"/>
</dbReference>
<reference evidence="2" key="1">
    <citation type="submission" date="2020-08" db="EMBL/GenBank/DDBJ databases">
        <title>Whole genome shotgun sequence of Polymorphospora rubra NBRC 101157.</title>
        <authorList>
            <person name="Komaki H."/>
            <person name="Tamura T."/>
        </authorList>
    </citation>
    <scope>NUCLEOTIDE SEQUENCE</scope>
    <source>
        <strain evidence="2">NBRC 101157</strain>
    </source>
</reference>
<evidence type="ECO:0000313" key="3">
    <source>
        <dbReference type="Proteomes" id="UP000680866"/>
    </source>
</evidence>
<protein>
    <recommendedName>
        <fullName evidence="4">Tetratricopeptide repeat protein</fullName>
    </recommendedName>
</protein>
<dbReference type="EMBL" id="AP023359">
    <property type="protein sequence ID" value="BCJ64906.1"/>
    <property type="molecule type" value="Genomic_DNA"/>
</dbReference>
<accession>A0A810MUM5</accession>
<dbReference type="KEGG" id="pry:Prubr_19270"/>
<dbReference type="SUPFAM" id="SSF48452">
    <property type="entry name" value="TPR-like"/>
    <property type="match status" value="1"/>
</dbReference>
<keyword evidence="3" id="KW-1185">Reference proteome</keyword>
<organism evidence="2 3">
    <name type="scientific">Polymorphospora rubra</name>
    <dbReference type="NCBI Taxonomy" id="338584"/>
    <lineage>
        <taxon>Bacteria</taxon>
        <taxon>Bacillati</taxon>
        <taxon>Actinomycetota</taxon>
        <taxon>Actinomycetes</taxon>
        <taxon>Micromonosporales</taxon>
        <taxon>Micromonosporaceae</taxon>
        <taxon>Polymorphospora</taxon>
    </lineage>
</organism>
<proteinExistence type="predicted"/>
<dbReference type="InterPro" id="IPR019734">
    <property type="entry name" value="TPR_rpt"/>
</dbReference>
<dbReference type="Proteomes" id="UP000680866">
    <property type="component" value="Chromosome"/>
</dbReference>
<evidence type="ECO:0000256" key="1">
    <source>
        <dbReference type="PROSITE-ProRule" id="PRU00339"/>
    </source>
</evidence>
<dbReference type="AlphaFoldDB" id="A0A810MUM5"/>
<gene>
    <name evidence="2" type="ORF">Prubr_19270</name>
</gene>
<dbReference type="Gene3D" id="1.25.40.10">
    <property type="entry name" value="Tetratricopeptide repeat domain"/>
    <property type="match status" value="1"/>
</dbReference>
<sequence>MSRHTAGAEVALARVMAHCGGDPAEAMGYLSSAIAGAPHHPDAYAVIAELRQSAPAATTAFAEGARSPGGLAAQAFLMFLDDDMDDATLTVGTITGFAPTVAWAAAPWFGDPRFLASVSAEALAEAAMRTMDYGHPLDTDDVRERFRPWFRAIETVSARHPRPESLARMAILLRACGLIPASLALCDTADAVERTMLTEVVRGGTWRRVGDLEQAAAAFERATELSPTNWSLYLDLADIRADQGDFAAAVDLTDRGLAHGPAEITLRAARAAYRTRLTGSAADLADLVEMAPRLPNAGYRNLLIDQACDGPNLPADLVAAAHNVRES</sequence>
<evidence type="ECO:0000313" key="2">
    <source>
        <dbReference type="EMBL" id="BCJ64906.1"/>
    </source>
</evidence>
<feature type="repeat" description="TPR" evidence="1">
    <location>
        <begin position="196"/>
        <end position="229"/>
    </location>
</feature>
<dbReference type="PROSITE" id="PS50005">
    <property type="entry name" value="TPR"/>
    <property type="match status" value="1"/>
</dbReference>